<sequence>MQYNISMSFFVVTISLWGYGLGHGTKEHTCMDNTFTIRRECMGPLRLRETDSADYSLSGKGPVMYEVPGW</sequence>
<keyword evidence="1" id="KW-0732">Signal</keyword>
<comment type="caution">
    <text evidence="2">The sequence shown here is derived from an EMBL/GenBank/DDBJ whole genome shotgun (WGS) entry which is preliminary data.</text>
</comment>
<protein>
    <submittedName>
        <fullName evidence="2">Uncharacterized protein</fullName>
    </submittedName>
</protein>
<proteinExistence type="predicted"/>
<geneLocation type="mitochondrion" evidence="2"/>
<dbReference type="AlphaFoldDB" id="A0A101M430"/>
<gene>
    <name evidence="2" type="ORF">ABT39_MTgene464</name>
</gene>
<accession>A0A101M430</accession>
<evidence type="ECO:0000313" key="2">
    <source>
        <dbReference type="EMBL" id="KUM50620.1"/>
    </source>
</evidence>
<feature type="chain" id="PRO_5007100256" evidence="1">
    <location>
        <begin position="23"/>
        <end position="70"/>
    </location>
</feature>
<name>A0A101M430_PICGL</name>
<keyword evidence="2" id="KW-0496">Mitochondrion</keyword>
<dbReference type="EMBL" id="LKAM01000001">
    <property type="protein sequence ID" value="KUM50620.1"/>
    <property type="molecule type" value="Genomic_DNA"/>
</dbReference>
<feature type="signal peptide" evidence="1">
    <location>
        <begin position="1"/>
        <end position="22"/>
    </location>
</feature>
<organism evidence="2">
    <name type="scientific">Picea glauca</name>
    <name type="common">White spruce</name>
    <name type="synonym">Pinus glauca</name>
    <dbReference type="NCBI Taxonomy" id="3330"/>
    <lineage>
        <taxon>Eukaryota</taxon>
        <taxon>Viridiplantae</taxon>
        <taxon>Streptophyta</taxon>
        <taxon>Embryophyta</taxon>
        <taxon>Tracheophyta</taxon>
        <taxon>Spermatophyta</taxon>
        <taxon>Pinopsida</taxon>
        <taxon>Pinidae</taxon>
        <taxon>Conifers I</taxon>
        <taxon>Pinales</taxon>
        <taxon>Pinaceae</taxon>
        <taxon>Picea</taxon>
    </lineage>
</organism>
<reference evidence="2" key="1">
    <citation type="journal article" date="2015" name="Genome Biol. Evol.">
        <title>Organellar Genomes of White Spruce (Picea glauca): Assembly and Annotation.</title>
        <authorList>
            <person name="Jackman S.D."/>
            <person name="Warren R.L."/>
            <person name="Gibb E.A."/>
            <person name="Vandervalk B.P."/>
            <person name="Mohamadi H."/>
            <person name="Chu J."/>
            <person name="Raymond A."/>
            <person name="Pleasance S."/>
            <person name="Coope R."/>
            <person name="Wildung M.R."/>
            <person name="Ritland C.E."/>
            <person name="Bousquet J."/>
            <person name="Jones S.J."/>
            <person name="Bohlmann J."/>
            <person name="Birol I."/>
        </authorList>
    </citation>
    <scope>NUCLEOTIDE SEQUENCE [LARGE SCALE GENOMIC DNA]</scope>
    <source>
        <tissue evidence="2">Flushing bud</tissue>
    </source>
</reference>
<evidence type="ECO:0000256" key="1">
    <source>
        <dbReference type="SAM" id="SignalP"/>
    </source>
</evidence>